<accession>A0ABT5FKC0</accession>
<dbReference type="PANTHER" id="PTHR23513:SF9">
    <property type="entry name" value="ENTEROBACTIN EXPORTER ENTS"/>
    <property type="match status" value="1"/>
</dbReference>
<dbReference type="SUPFAM" id="SSF103473">
    <property type="entry name" value="MFS general substrate transporter"/>
    <property type="match status" value="1"/>
</dbReference>
<dbReference type="EMBL" id="JAQOSK010000001">
    <property type="protein sequence ID" value="MDC2952951.1"/>
    <property type="molecule type" value="Genomic_DNA"/>
</dbReference>
<dbReference type="Pfam" id="PF05977">
    <property type="entry name" value="MFS_3"/>
    <property type="match status" value="1"/>
</dbReference>
<evidence type="ECO:0000256" key="2">
    <source>
        <dbReference type="ARBA" id="ARBA00022448"/>
    </source>
</evidence>
<dbReference type="PANTHER" id="PTHR23513">
    <property type="entry name" value="INTEGRAL MEMBRANE EFFLUX PROTEIN-RELATED"/>
    <property type="match status" value="1"/>
</dbReference>
<feature type="transmembrane region" description="Helical" evidence="7">
    <location>
        <begin position="300"/>
        <end position="326"/>
    </location>
</feature>
<keyword evidence="6 7" id="KW-0472">Membrane</keyword>
<dbReference type="CDD" id="cd06173">
    <property type="entry name" value="MFS_MefA_like"/>
    <property type="match status" value="1"/>
</dbReference>
<feature type="transmembrane region" description="Helical" evidence="7">
    <location>
        <begin position="161"/>
        <end position="186"/>
    </location>
</feature>
<evidence type="ECO:0000259" key="8">
    <source>
        <dbReference type="PROSITE" id="PS50850"/>
    </source>
</evidence>
<proteinExistence type="predicted"/>
<feature type="transmembrane region" description="Helical" evidence="7">
    <location>
        <begin position="236"/>
        <end position="258"/>
    </location>
</feature>
<evidence type="ECO:0000313" key="10">
    <source>
        <dbReference type="Proteomes" id="UP001221328"/>
    </source>
</evidence>
<keyword evidence="10" id="KW-1185">Reference proteome</keyword>
<protein>
    <submittedName>
        <fullName evidence="9">MFS transporter</fullName>
    </submittedName>
</protein>
<keyword evidence="4 7" id="KW-0812">Transmembrane</keyword>
<feature type="transmembrane region" description="Helical" evidence="7">
    <location>
        <begin position="59"/>
        <end position="81"/>
    </location>
</feature>
<organism evidence="9 10">
    <name type="scientific">Streptomyces gilvifuscus</name>
    <dbReference type="NCBI Taxonomy" id="1550617"/>
    <lineage>
        <taxon>Bacteria</taxon>
        <taxon>Bacillati</taxon>
        <taxon>Actinomycetota</taxon>
        <taxon>Actinomycetes</taxon>
        <taxon>Kitasatosporales</taxon>
        <taxon>Streptomycetaceae</taxon>
        <taxon>Streptomyces</taxon>
    </lineage>
</organism>
<dbReference type="InterPro" id="IPR036259">
    <property type="entry name" value="MFS_trans_sf"/>
</dbReference>
<feature type="transmembrane region" description="Helical" evidence="7">
    <location>
        <begin position="386"/>
        <end position="406"/>
    </location>
</feature>
<evidence type="ECO:0000256" key="4">
    <source>
        <dbReference type="ARBA" id="ARBA00022692"/>
    </source>
</evidence>
<keyword evidence="3" id="KW-1003">Cell membrane</keyword>
<keyword evidence="5 7" id="KW-1133">Transmembrane helix</keyword>
<evidence type="ECO:0000256" key="1">
    <source>
        <dbReference type="ARBA" id="ARBA00004429"/>
    </source>
</evidence>
<evidence type="ECO:0000256" key="3">
    <source>
        <dbReference type="ARBA" id="ARBA00022475"/>
    </source>
</evidence>
<dbReference type="RefSeq" id="WP_200704520.1">
    <property type="nucleotide sequence ID" value="NZ_JAQOSK010000001.1"/>
</dbReference>
<dbReference type="PROSITE" id="PS50850">
    <property type="entry name" value="MFS"/>
    <property type="match status" value="1"/>
</dbReference>
<evidence type="ECO:0000256" key="5">
    <source>
        <dbReference type="ARBA" id="ARBA00022989"/>
    </source>
</evidence>
<dbReference type="InterPro" id="IPR010290">
    <property type="entry name" value="TM_effector"/>
</dbReference>
<feature type="transmembrane region" description="Helical" evidence="7">
    <location>
        <begin position="270"/>
        <end position="288"/>
    </location>
</feature>
<feature type="transmembrane region" description="Helical" evidence="7">
    <location>
        <begin position="192"/>
        <end position="210"/>
    </location>
</feature>
<gene>
    <name evidence="9" type="ORF">PO587_00610</name>
</gene>
<feature type="transmembrane region" description="Helical" evidence="7">
    <location>
        <begin position="31"/>
        <end position="53"/>
    </location>
</feature>
<dbReference type="Gene3D" id="1.20.1250.20">
    <property type="entry name" value="MFS general substrate transporter like domains"/>
    <property type="match status" value="2"/>
</dbReference>
<name>A0ABT5FKC0_9ACTN</name>
<sequence length="437" mass="45789">MTDDAPEPSSRLRAILPDLAPWRASVDFRRLWVSGLISNFGSFLTFVALPVQLKELTGSAAAVGAIGAVELLPLLVFGLYGGALADALDKRKLIIRTEIGQGLLSAVLLLNALLPSPAVWPLYVVAALSSALVSVQRPATDSLWPRIVAHEHMPAATALNSLRWTVGGVAGPALAGVVVAYAGLGWAYGADLLTFLVSVALMLPIAASPASHEAAKPSLRAIAEGARYAWSRKELLGTYAVDLAAMFLAMPLAVLPFLADELHANWSLGLMYATLPLGSMVVSLTSGWTSRVHRHGRAVVLAAALWGLAIAGAGVVGNVWLVLLFLTVAGGCDMVSGIFRGAMWNQTIPDELRGRLAGIELLSYSVGPTVGQVRSGGFAAWWGVRASVWSGGVLCAGAVGLLALCLPKLMTYDVRTNEHAVRLRDGRTAAAPAQAQA</sequence>
<reference evidence="9 10" key="1">
    <citation type="journal article" date="2015" name="Int. J. Syst. Evol. Microbiol.">
        <title>Streptomyces gilvifuscus sp. nov., an actinomycete that produces antibacterial compounds isolated from soil.</title>
        <authorList>
            <person name="Nguyen T.M."/>
            <person name="Kim J."/>
        </authorList>
    </citation>
    <scope>NUCLEOTIDE SEQUENCE [LARGE SCALE GENOMIC DNA]</scope>
    <source>
        <strain evidence="9 10">T113</strain>
    </source>
</reference>
<dbReference type="InterPro" id="IPR020846">
    <property type="entry name" value="MFS_dom"/>
</dbReference>
<keyword evidence="2" id="KW-0813">Transport</keyword>
<comment type="caution">
    <text evidence="9">The sequence shown here is derived from an EMBL/GenBank/DDBJ whole genome shotgun (WGS) entry which is preliminary data.</text>
</comment>
<feature type="domain" description="Major facilitator superfamily (MFS) profile" evidence="8">
    <location>
        <begin position="230"/>
        <end position="437"/>
    </location>
</feature>
<comment type="subcellular location">
    <subcellularLocation>
        <location evidence="1">Cell inner membrane</location>
        <topology evidence="1">Multi-pass membrane protein</topology>
    </subcellularLocation>
</comment>
<evidence type="ECO:0000313" key="9">
    <source>
        <dbReference type="EMBL" id="MDC2952951.1"/>
    </source>
</evidence>
<evidence type="ECO:0000256" key="7">
    <source>
        <dbReference type="SAM" id="Phobius"/>
    </source>
</evidence>
<evidence type="ECO:0000256" key="6">
    <source>
        <dbReference type="ARBA" id="ARBA00023136"/>
    </source>
</evidence>
<dbReference type="Proteomes" id="UP001221328">
    <property type="component" value="Unassembled WGS sequence"/>
</dbReference>